<protein>
    <recommendedName>
        <fullName evidence="5">Cyclin-like domain-containing protein</fullName>
    </recommendedName>
</protein>
<dbReference type="AlphaFoldDB" id="A0A5S9Y0X7"/>
<accession>A0A5S9Y0X7</accession>
<keyword evidence="1" id="KW-0132">Cell division</keyword>
<evidence type="ECO:0000313" key="7">
    <source>
        <dbReference type="Proteomes" id="UP000434276"/>
    </source>
</evidence>
<dbReference type="Pfam" id="PF00134">
    <property type="entry name" value="Cyclin_N"/>
    <property type="match status" value="1"/>
</dbReference>
<dbReference type="PANTHER" id="PTHR10177">
    <property type="entry name" value="CYCLINS"/>
    <property type="match status" value="1"/>
</dbReference>
<evidence type="ECO:0000256" key="3">
    <source>
        <dbReference type="ARBA" id="ARBA00023306"/>
    </source>
</evidence>
<dbReference type="OrthoDB" id="62at2759"/>
<comment type="similarity">
    <text evidence="4">Belongs to the cyclin family.</text>
</comment>
<dbReference type="GO" id="GO:0051301">
    <property type="term" value="P:cell division"/>
    <property type="evidence" value="ECO:0007669"/>
    <property type="project" value="UniProtKB-KW"/>
</dbReference>
<proteinExistence type="inferred from homology"/>
<dbReference type="SUPFAM" id="SSF47954">
    <property type="entry name" value="Cyclin-like"/>
    <property type="match status" value="2"/>
</dbReference>
<dbReference type="Pfam" id="PF02984">
    <property type="entry name" value="Cyclin_C"/>
    <property type="match status" value="1"/>
</dbReference>
<dbReference type="SMART" id="SM00385">
    <property type="entry name" value="CYCLIN"/>
    <property type="match status" value="1"/>
</dbReference>
<evidence type="ECO:0000256" key="1">
    <source>
        <dbReference type="ARBA" id="ARBA00022618"/>
    </source>
</evidence>
<dbReference type="ExpressionAtlas" id="A0A5S9Y0X7">
    <property type="expression patterns" value="baseline"/>
</dbReference>
<keyword evidence="2 4" id="KW-0195">Cyclin</keyword>
<feature type="domain" description="Cyclin-like" evidence="5">
    <location>
        <begin position="83"/>
        <end position="171"/>
    </location>
</feature>
<dbReference type="Proteomes" id="UP000434276">
    <property type="component" value="Unassembled WGS sequence"/>
</dbReference>
<dbReference type="CDD" id="cd20544">
    <property type="entry name" value="CYCLIN_AtCycD-like_rpt2"/>
    <property type="match status" value="1"/>
</dbReference>
<dbReference type="EMBL" id="CACSHJ010000096">
    <property type="protein sequence ID" value="CAA0400133.1"/>
    <property type="molecule type" value="Genomic_DNA"/>
</dbReference>
<dbReference type="InterPro" id="IPR036915">
    <property type="entry name" value="Cyclin-like_sf"/>
</dbReference>
<evidence type="ECO:0000256" key="2">
    <source>
        <dbReference type="ARBA" id="ARBA00023127"/>
    </source>
</evidence>
<dbReference type="FunFam" id="1.10.472.10:FF:000278">
    <property type="entry name" value="Putative cyclin-D7-1"/>
    <property type="match status" value="1"/>
</dbReference>
<evidence type="ECO:0000313" key="6">
    <source>
        <dbReference type="EMBL" id="CAA0400133.1"/>
    </source>
</evidence>
<reference evidence="6 7" key="1">
    <citation type="submission" date="2019-12" db="EMBL/GenBank/DDBJ databases">
        <authorList>
            <person name="Jiao W.-B."/>
            <person name="Schneeberger K."/>
        </authorList>
    </citation>
    <scope>NUCLEOTIDE SEQUENCE [LARGE SCALE GENOMIC DNA]</scope>
    <source>
        <strain evidence="7">cv. C24</strain>
    </source>
</reference>
<gene>
    <name evidence="6" type="ORF">C24_LOCUS20899</name>
</gene>
<dbReference type="InterPro" id="IPR004367">
    <property type="entry name" value="Cyclin_C-dom"/>
</dbReference>
<keyword evidence="3" id="KW-0131">Cell cycle</keyword>
<evidence type="ECO:0000256" key="4">
    <source>
        <dbReference type="RuleBase" id="RU000383"/>
    </source>
</evidence>
<dbReference type="InterPro" id="IPR039361">
    <property type="entry name" value="Cyclin"/>
</dbReference>
<dbReference type="InterPro" id="IPR006671">
    <property type="entry name" value="Cyclin_N"/>
</dbReference>
<evidence type="ECO:0000259" key="5">
    <source>
        <dbReference type="SMART" id="SM00385"/>
    </source>
</evidence>
<name>A0A5S9Y0X7_ARATH</name>
<organism evidence="6 7">
    <name type="scientific">Arabidopsis thaliana</name>
    <name type="common">Mouse-ear cress</name>
    <dbReference type="NCBI Taxonomy" id="3702"/>
    <lineage>
        <taxon>Eukaryota</taxon>
        <taxon>Viridiplantae</taxon>
        <taxon>Streptophyta</taxon>
        <taxon>Embryophyta</taxon>
        <taxon>Tracheophyta</taxon>
        <taxon>Spermatophyta</taxon>
        <taxon>Magnoliopsida</taxon>
        <taxon>eudicotyledons</taxon>
        <taxon>Gunneridae</taxon>
        <taxon>Pentapetalae</taxon>
        <taxon>rosids</taxon>
        <taxon>malvids</taxon>
        <taxon>Brassicales</taxon>
        <taxon>Brassicaceae</taxon>
        <taxon>Camelineae</taxon>
        <taxon>Arabidopsis</taxon>
    </lineage>
</organism>
<dbReference type="Gene3D" id="1.10.472.10">
    <property type="entry name" value="Cyclin-like"/>
    <property type="match status" value="2"/>
</dbReference>
<dbReference type="InterPro" id="IPR013763">
    <property type="entry name" value="Cyclin-like_dom"/>
</dbReference>
<sequence>MDNLLCEESWPASPLTPEPLPNFRHRSHDNDVVKMYPEIDAATMEEAIAMDLEKELCFNNHGDKFVEFFVSKKLTDYRFHAFQWLIQTRSRLNLSYETVFSAANCFDRFVYMTCCDEWTNWMVELVAVTSLSIASKFNEVTTPLLEELEMEGLTHMFHVNTVAQMELIILKALEWRVNAVTSYTFSQTLVSKIGMVGDYMIMNRITNHLLDVICDLKMLQYPPSVVATAAIWILMEDKVRRESIMNLFEQNHKEKIVKCVDGMKNRDIDHQSSRRRYSEGRSILSLLQRGDVMNMNGDYNVEDLSKIFQIFRYEKKKRDRGNHQDNIRPAKRMTIEMSNYI</sequence>